<evidence type="ECO:0000256" key="11">
    <source>
        <dbReference type="SAM" id="MobiDB-lite"/>
    </source>
</evidence>
<gene>
    <name evidence="14" type="ORF">CY34DRAFT_800180</name>
</gene>
<protein>
    <recommendedName>
        <fullName evidence="7 10">Peroxisomal membrane protein PEX14</fullName>
    </recommendedName>
    <alternativeName>
        <fullName evidence="8 10">Peroxin-14</fullName>
    </alternativeName>
</protein>
<feature type="compositionally biased region" description="Polar residues" evidence="11">
    <location>
        <begin position="32"/>
        <end position="41"/>
    </location>
</feature>
<feature type="compositionally biased region" description="Polar residues" evidence="11">
    <location>
        <begin position="8"/>
        <end position="19"/>
    </location>
</feature>
<evidence type="ECO:0000256" key="7">
    <source>
        <dbReference type="ARBA" id="ARBA00029502"/>
    </source>
</evidence>
<organism evidence="14 15">
    <name type="scientific">Suillus luteus UH-Slu-Lm8-n1</name>
    <dbReference type="NCBI Taxonomy" id="930992"/>
    <lineage>
        <taxon>Eukaryota</taxon>
        <taxon>Fungi</taxon>
        <taxon>Dikarya</taxon>
        <taxon>Basidiomycota</taxon>
        <taxon>Agaricomycotina</taxon>
        <taxon>Agaricomycetes</taxon>
        <taxon>Agaricomycetidae</taxon>
        <taxon>Boletales</taxon>
        <taxon>Suillineae</taxon>
        <taxon>Suillaceae</taxon>
        <taxon>Suillus</taxon>
    </lineage>
</organism>
<comment type="subcellular location">
    <subcellularLocation>
        <location evidence="9 10">Peroxisome membrane</location>
    </subcellularLocation>
</comment>
<accession>A0A0D0AY75</accession>
<evidence type="ECO:0000256" key="1">
    <source>
        <dbReference type="ARBA" id="ARBA00005443"/>
    </source>
</evidence>
<dbReference type="Proteomes" id="UP000054485">
    <property type="component" value="Unassembled WGS sequence"/>
</dbReference>
<evidence type="ECO:0000313" key="14">
    <source>
        <dbReference type="EMBL" id="KIK46661.1"/>
    </source>
</evidence>
<name>A0A0D0AY75_9AGAM</name>
<comment type="function">
    <text evidence="10">Component of the PEX13-PEX14 docking complex, a translocon channel that specifically mediates the import of peroxisomal cargo proteins bound to PEX5 receptor. The PEX13-PEX14 docking complex forms a large import pore which can be opened to a diameter of about 9 nm. Mechanistically, PEX5 receptor along with cargo proteins associates with the PEX14 subunit of the PEX13-PEX14 docking complex in the cytosol, leading to the insertion of the receptor into the organelle membrane with the concomitant translocation of the cargo into the peroxisome matrix.</text>
</comment>
<dbReference type="PANTHER" id="PTHR23058:SF0">
    <property type="entry name" value="PEROXISOMAL MEMBRANE PROTEIN PEX14"/>
    <property type="match status" value="1"/>
</dbReference>
<reference evidence="15" key="2">
    <citation type="submission" date="2015-01" db="EMBL/GenBank/DDBJ databases">
        <title>Evolutionary Origins and Diversification of the Mycorrhizal Mutualists.</title>
        <authorList>
            <consortium name="DOE Joint Genome Institute"/>
            <consortium name="Mycorrhizal Genomics Consortium"/>
            <person name="Kohler A."/>
            <person name="Kuo A."/>
            <person name="Nagy L.G."/>
            <person name="Floudas D."/>
            <person name="Copeland A."/>
            <person name="Barry K.W."/>
            <person name="Cichocki N."/>
            <person name="Veneault-Fourrey C."/>
            <person name="LaButti K."/>
            <person name="Lindquist E.A."/>
            <person name="Lipzen A."/>
            <person name="Lundell T."/>
            <person name="Morin E."/>
            <person name="Murat C."/>
            <person name="Riley R."/>
            <person name="Ohm R."/>
            <person name="Sun H."/>
            <person name="Tunlid A."/>
            <person name="Henrissat B."/>
            <person name="Grigoriev I.V."/>
            <person name="Hibbett D.S."/>
            <person name="Martin F."/>
        </authorList>
    </citation>
    <scope>NUCLEOTIDE SEQUENCE [LARGE SCALE GENOMIC DNA]</scope>
    <source>
        <strain evidence="15">UH-Slu-Lm8-n1</strain>
    </source>
</reference>
<dbReference type="AlphaFoldDB" id="A0A0D0AY75"/>
<dbReference type="GO" id="GO:0005102">
    <property type="term" value="F:signaling receptor binding"/>
    <property type="evidence" value="ECO:0007669"/>
    <property type="project" value="TreeGrafter"/>
</dbReference>
<keyword evidence="5 10" id="KW-0472">Membrane</keyword>
<feature type="compositionally biased region" description="Low complexity" evidence="11">
    <location>
        <begin position="275"/>
        <end position="288"/>
    </location>
</feature>
<evidence type="ECO:0000256" key="3">
    <source>
        <dbReference type="ARBA" id="ARBA00022927"/>
    </source>
</evidence>
<dbReference type="HOGENOM" id="CLU_058471_0_0_1"/>
<dbReference type="EMBL" id="KN835156">
    <property type="protein sequence ID" value="KIK46661.1"/>
    <property type="molecule type" value="Genomic_DNA"/>
</dbReference>
<dbReference type="GO" id="GO:0016560">
    <property type="term" value="P:protein import into peroxisome matrix, docking"/>
    <property type="evidence" value="ECO:0007669"/>
    <property type="project" value="UniProtKB-UniRule"/>
</dbReference>
<proteinExistence type="inferred from homology"/>
<dbReference type="OrthoDB" id="441517at2759"/>
<keyword evidence="2 10" id="KW-0813">Transport</keyword>
<keyword evidence="12" id="KW-0812">Transmembrane</keyword>
<dbReference type="STRING" id="930992.A0A0D0AY75"/>
<dbReference type="InterPro" id="IPR025655">
    <property type="entry name" value="PEX14"/>
</dbReference>
<dbReference type="InterPro" id="IPR036388">
    <property type="entry name" value="WH-like_DNA-bd_sf"/>
</dbReference>
<evidence type="ECO:0000256" key="5">
    <source>
        <dbReference type="ARBA" id="ARBA00023136"/>
    </source>
</evidence>
<feature type="domain" description="Peroxisome membrane anchor protein Pex14p N-terminal" evidence="13">
    <location>
        <begin position="41"/>
        <end position="85"/>
    </location>
</feature>
<comment type="similarity">
    <text evidence="1 10">Belongs to the peroxin-14 family.</text>
</comment>
<keyword evidence="3 10" id="KW-0653">Protein transport</keyword>
<evidence type="ECO:0000313" key="15">
    <source>
        <dbReference type="Proteomes" id="UP000054485"/>
    </source>
</evidence>
<reference evidence="14 15" key="1">
    <citation type="submission" date="2014-04" db="EMBL/GenBank/DDBJ databases">
        <authorList>
            <consortium name="DOE Joint Genome Institute"/>
            <person name="Kuo A."/>
            <person name="Ruytinx J."/>
            <person name="Rineau F."/>
            <person name="Colpaert J."/>
            <person name="Kohler A."/>
            <person name="Nagy L.G."/>
            <person name="Floudas D."/>
            <person name="Copeland A."/>
            <person name="Barry K.W."/>
            <person name="Cichocki N."/>
            <person name="Veneault-Fourrey C."/>
            <person name="LaButti K."/>
            <person name="Lindquist E.A."/>
            <person name="Lipzen A."/>
            <person name="Lundell T."/>
            <person name="Morin E."/>
            <person name="Murat C."/>
            <person name="Sun H."/>
            <person name="Tunlid A."/>
            <person name="Henrissat B."/>
            <person name="Grigoriev I.V."/>
            <person name="Hibbett D.S."/>
            <person name="Martin F."/>
            <person name="Nordberg H.P."/>
            <person name="Cantor M.N."/>
            <person name="Hua S.X."/>
        </authorList>
    </citation>
    <scope>NUCLEOTIDE SEQUENCE [LARGE SCALE GENOMIC DNA]</scope>
    <source>
        <strain evidence="14 15">UH-Slu-Lm8-n1</strain>
    </source>
</reference>
<dbReference type="GO" id="GO:0005778">
    <property type="term" value="C:peroxisomal membrane"/>
    <property type="evidence" value="ECO:0007669"/>
    <property type="project" value="UniProtKB-SubCell"/>
</dbReference>
<evidence type="ECO:0000256" key="10">
    <source>
        <dbReference type="RuleBase" id="RU367032"/>
    </source>
</evidence>
<dbReference type="GO" id="GO:1990429">
    <property type="term" value="C:peroxisomal importomer complex"/>
    <property type="evidence" value="ECO:0007669"/>
    <property type="project" value="TreeGrafter"/>
</dbReference>
<dbReference type="Gene3D" id="1.10.10.10">
    <property type="entry name" value="Winged helix-like DNA-binding domain superfamily/Winged helix DNA-binding domain"/>
    <property type="match status" value="1"/>
</dbReference>
<feature type="transmembrane region" description="Helical" evidence="12">
    <location>
        <begin position="106"/>
        <end position="129"/>
    </location>
</feature>
<feature type="region of interest" description="Disordered" evidence="11">
    <location>
        <begin position="272"/>
        <end position="295"/>
    </location>
</feature>
<dbReference type="InParanoid" id="A0A0D0AY75"/>
<keyword evidence="4" id="KW-0811">Translocation</keyword>
<dbReference type="InterPro" id="IPR006785">
    <property type="entry name" value="Pex14_N"/>
</dbReference>
<evidence type="ECO:0000256" key="2">
    <source>
        <dbReference type="ARBA" id="ARBA00022448"/>
    </source>
</evidence>
<sequence>MEPDQKAEASTQAFSSATDKQPVDAVPENKSDQTSQPSVNRSELIAKARTFLSTPHIRSQDDTSKHAFLVEKGLTQDEIHSLLREIPPPIPPRTYPQPPPSNLPNMLIGIARIFTWLTGTSALVLFIYYRFLLPRISQTYYARHALRAHQSGLMLRLNESLAAFKEKQAECFVNLPQPMIYKEEPEYADCHSLDDILACRHKADIDDEDVGDTPNASILRSAIEELGRSKELTEGISTGDLFSHLEAKLPWLKGEQGAECQNDLWQTLNESPLFTSTSPQTSSSSSTPEHPHPSRLLWTYVPPPISPPPPMIVALDTLQAVLPRHASVPPISKTETVPLRPAQRTLQALADFTGYIATQTYSLGVHMRGIGGSPVTNNTEVDEIRREIRALKGLVLNRRSFLPGMGIPRTSSEPASLAGV</sequence>
<feature type="region of interest" description="Disordered" evidence="11">
    <location>
        <begin position="1"/>
        <end position="41"/>
    </location>
</feature>
<dbReference type="PANTHER" id="PTHR23058">
    <property type="entry name" value="PEROXISOMAL MEMBRANE PROTEIN PEX14"/>
    <property type="match status" value="1"/>
</dbReference>
<dbReference type="Pfam" id="PF04695">
    <property type="entry name" value="Pex14_N"/>
    <property type="match status" value="1"/>
</dbReference>
<evidence type="ECO:0000256" key="4">
    <source>
        <dbReference type="ARBA" id="ARBA00023010"/>
    </source>
</evidence>
<evidence type="ECO:0000259" key="13">
    <source>
        <dbReference type="Pfam" id="PF04695"/>
    </source>
</evidence>
<keyword evidence="12" id="KW-1133">Transmembrane helix</keyword>
<evidence type="ECO:0000256" key="9">
    <source>
        <dbReference type="ARBA" id="ARBA00046271"/>
    </source>
</evidence>
<evidence type="ECO:0000256" key="6">
    <source>
        <dbReference type="ARBA" id="ARBA00023140"/>
    </source>
</evidence>
<evidence type="ECO:0000256" key="12">
    <source>
        <dbReference type="SAM" id="Phobius"/>
    </source>
</evidence>
<evidence type="ECO:0000256" key="8">
    <source>
        <dbReference type="ARBA" id="ARBA00029691"/>
    </source>
</evidence>
<keyword evidence="15" id="KW-1185">Reference proteome</keyword>
<keyword evidence="6 10" id="KW-0576">Peroxisome</keyword>